<dbReference type="PATRIC" id="fig|471514.4.peg.1093"/>
<evidence type="ECO:0000256" key="2">
    <source>
        <dbReference type="ARBA" id="ARBA00010544"/>
    </source>
</evidence>
<evidence type="ECO:0000313" key="7">
    <source>
        <dbReference type="EMBL" id="KPV42043.1"/>
    </source>
</evidence>
<protein>
    <recommendedName>
        <fullName evidence="9">Heme exporter protein B</fullName>
    </recommendedName>
</protein>
<reference evidence="7 8" key="1">
    <citation type="submission" date="2015-09" db="EMBL/GenBank/DDBJ databases">
        <title>Draft genome sequence of Alicyclobacillus ferrooxydans DSM 22381.</title>
        <authorList>
            <person name="Hemp J."/>
        </authorList>
    </citation>
    <scope>NUCLEOTIDE SEQUENCE [LARGE SCALE GENOMIC DNA]</scope>
    <source>
        <strain evidence="7 8">TC-34</strain>
    </source>
</reference>
<comment type="subcellular location">
    <subcellularLocation>
        <location evidence="1">Membrane</location>
        <topology evidence="1">Multi-pass membrane protein</topology>
    </subcellularLocation>
</comment>
<evidence type="ECO:0000256" key="6">
    <source>
        <dbReference type="SAM" id="Phobius"/>
    </source>
</evidence>
<feature type="transmembrane region" description="Helical" evidence="6">
    <location>
        <begin position="199"/>
        <end position="219"/>
    </location>
</feature>
<sequence>MLMAWSMFWTLVWKELRTELRGGRLVASTLALGVLLFLVVGIALNGASNLTADWSAGLFWMVVFFATSIGMTRADVKEQELGGSLGSLLAPIDRSLIFYAKWFSTFIIVLVSEVGMLIAFLVILNAPVPQNPLHFALVVMGGTLGLTGIGSFLAQLAGSSSLRDILVPLLLFPTTIPLFIALIRLTVISMVPTVSGAHIWVEVLVGYLVLFAVMPFLLYETMMEV</sequence>
<feature type="transmembrane region" description="Helical" evidence="6">
    <location>
        <begin position="135"/>
        <end position="154"/>
    </location>
</feature>
<feature type="transmembrane region" description="Helical" evidence="6">
    <location>
        <begin position="96"/>
        <end position="123"/>
    </location>
</feature>
<evidence type="ECO:0000256" key="4">
    <source>
        <dbReference type="ARBA" id="ARBA00022989"/>
    </source>
</evidence>
<dbReference type="AlphaFoldDB" id="A0A0P9EHE4"/>
<dbReference type="Pfam" id="PF03379">
    <property type="entry name" value="CcmB"/>
    <property type="match status" value="1"/>
</dbReference>
<gene>
    <name evidence="7" type="ORF">AN477_19950</name>
</gene>
<dbReference type="Proteomes" id="UP000050482">
    <property type="component" value="Unassembled WGS sequence"/>
</dbReference>
<name>A0A0P9EHE4_9BACL</name>
<dbReference type="RefSeq" id="WP_054970951.1">
    <property type="nucleotide sequence ID" value="NZ_LJCO01000085.1"/>
</dbReference>
<evidence type="ECO:0000313" key="8">
    <source>
        <dbReference type="Proteomes" id="UP000050482"/>
    </source>
</evidence>
<feature type="transmembrane region" description="Helical" evidence="6">
    <location>
        <begin position="166"/>
        <end position="187"/>
    </location>
</feature>
<feature type="transmembrane region" description="Helical" evidence="6">
    <location>
        <begin position="25"/>
        <end position="44"/>
    </location>
</feature>
<keyword evidence="5 6" id="KW-0472">Membrane</keyword>
<dbReference type="OrthoDB" id="9812809at2"/>
<accession>A0A0P9EHE4</accession>
<feature type="transmembrane region" description="Helical" evidence="6">
    <location>
        <begin position="56"/>
        <end position="76"/>
    </location>
</feature>
<dbReference type="GO" id="GO:0015232">
    <property type="term" value="F:heme transmembrane transporter activity"/>
    <property type="evidence" value="ECO:0007669"/>
    <property type="project" value="InterPro"/>
</dbReference>
<dbReference type="STRING" id="471514.AN477_19950"/>
<comment type="similarity">
    <text evidence="2">Belongs to the CcmB/CycW/HelB family.</text>
</comment>
<comment type="caution">
    <text evidence="7">The sequence shown here is derived from an EMBL/GenBank/DDBJ whole genome shotgun (WGS) entry which is preliminary data.</text>
</comment>
<dbReference type="InterPro" id="IPR003544">
    <property type="entry name" value="Cyt_c_biogenesis_CcmB"/>
</dbReference>
<organism evidence="7 8">
    <name type="scientific">Alicyclobacillus ferrooxydans</name>
    <dbReference type="NCBI Taxonomy" id="471514"/>
    <lineage>
        <taxon>Bacteria</taxon>
        <taxon>Bacillati</taxon>
        <taxon>Bacillota</taxon>
        <taxon>Bacilli</taxon>
        <taxon>Bacillales</taxon>
        <taxon>Alicyclobacillaceae</taxon>
        <taxon>Alicyclobacillus</taxon>
    </lineage>
</organism>
<keyword evidence="3 6" id="KW-0812">Transmembrane</keyword>
<evidence type="ECO:0000256" key="3">
    <source>
        <dbReference type="ARBA" id="ARBA00022692"/>
    </source>
</evidence>
<dbReference type="EMBL" id="LJCO01000085">
    <property type="protein sequence ID" value="KPV42043.1"/>
    <property type="molecule type" value="Genomic_DNA"/>
</dbReference>
<evidence type="ECO:0000256" key="5">
    <source>
        <dbReference type="ARBA" id="ARBA00023136"/>
    </source>
</evidence>
<proteinExistence type="inferred from homology"/>
<evidence type="ECO:0000256" key="1">
    <source>
        <dbReference type="ARBA" id="ARBA00004141"/>
    </source>
</evidence>
<dbReference type="GO" id="GO:0017004">
    <property type="term" value="P:cytochrome complex assembly"/>
    <property type="evidence" value="ECO:0007669"/>
    <property type="project" value="InterPro"/>
</dbReference>
<evidence type="ECO:0008006" key="9">
    <source>
        <dbReference type="Google" id="ProtNLM"/>
    </source>
</evidence>
<dbReference type="GO" id="GO:0016020">
    <property type="term" value="C:membrane"/>
    <property type="evidence" value="ECO:0007669"/>
    <property type="project" value="UniProtKB-SubCell"/>
</dbReference>
<keyword evidence="4 6" id="KW-1133">Transmembrane helix</keyword>
<keyword evidence="8" id="KW-1185">Reference proteome</keyword>